<keyword evidence="6" id="KW-0812">Transmembrane</keyword>
<dbReference type="InterPro" id="IPR012902">
    <property type="entry name" value="N_methyl_site"/>
</dbReference>
<dbReference type="Pfam" id="PF07963">
    <property type="entry name" value="N_methyl"/>
    <property type="match status" value="1"/>
</dbReference>
<dbReference type="EMBL" id="PJCG01000022">
    <property type="protein sequence ID" value="PKI22105.1"/>
    <property type="molecule type" value="Genomic_DNA"/>
</dbReference>
<evidence type="ECO:0000256" key="4">
    <source>
        <dbReference type="ARBA" id="ARBA00022481"/>
    </source>
</evidence>
<keyword evidence="3" id="KW-1003">Cell membrane</keyword>
<evidence type="ECO:0000256" key="7">
    <source>
        <dbReference type="ARBA" id="ARBA00022989"/>
    </source>
</evidence>
<dbReference type="GO" id="GO:0015627">
    <property type="term" value="C:type II protein secretion system complex"/>
    <property type="evidence" value="ECO:0007669"/>
    <property type="project" value="InterPro"/>
</dbReference>
<evidence type="ECO:0000256" key="6">
    <source>
        <dbReference type="ARBA" id="ARBA00022692"/>
    </source>
</evidence>
<name>A0A2N1IRA9_9PSED</name>
<keyword evidence="7" id="KW-1133">Transmembrane helix</keyword>
<dbReference type="Proteomes" id="UP000233399">
    <property type="component" value="Unassembled WGS sequence"/>
</dbReference>
<dbReference type="RefSeq" id="WP_021783690.1">
    <property type="nucleotide sequence ID" value="NZ_KK214945.1"/>
</dbReference>
<dbReference type="InterPro" id="IPR049875">
    <property type="entry name" value="TypeII_GspH"/>
</dbReference>
<evidence type="ECO:0000313" key="10">
    <source>
        <dbReference type="EMBL" id="PKI22105.1"/>
    </source>
</evidence>
<dbReference type="Gene3D" id="3.55.40.10">
    <property type="entry name" value="minor pseudopilin epsh domain"/>
    <property type="match status" value="1"/>
</dbReference>
<keyword evidence="8" id="KW-0472">Membrane</keyword>
<comment type="caution">
    <text evidence="10">The sequence shown here is derived from an EMBL/GenBank/DDBJ whole genome shotgun (WGS) entry which is preliminary data.</text>
</comment>
<keyword evidence="5" id="KW-0997">Cell inner membrane</keyword>
<dbReference type="GO" id="GO:0005886">
    <property type="term" value="C:plasma membrane"/>
    <property type="evidence" value="ECO:0007669"/>
    <property type="project" value="UniProtKB-SubCell"/>
</dbReference>
<evidence type="ECO:0000256" key="3">
    <source>
        <dbReference type="ARBA" id="ARBA00022475"/>
    </source>
</evidence>
<evidence type="ECO:0000256" key="5">
    <source>
        <dbReference type="ARBA" id="ARBA00022519"/>
    </source>
</evidence>
<dbReference type="SUPFAM" id="SSF54523">
    <property type="entry name" value="Pili subunits"/>
    <property type="match status" value="1"/>
</dbReference>
<accession>A0A2N1IRA9</accession>
<dbReference type="PRINTS" id="PR00885">
    <property type="entry name" value="BCTERIALGSPH"/>
</dbReference>
<dbReference type="NCBIfam" id="TIGR01708">
    <property type="entry name" value="typeII_sec_gspH"/>
    <property type="match status" value="1"/>
</dbReference>
<evidence type="ECO:0000256" key="2">
    <source>
        <dbReference type="ARBA" id="ARBA00021549"/>
    </source>
</evidence>
<evidence type="ECO:0000313" key="11">
    <source>
        <dbReference type="Proteomes" id="UP000233399"/>
    </source>
</evidence>
<dbReference type="InterPro" id="IPR045584">
    <property type="entry name" value="Pilin-like"/>
</dbReference>
<dbReference type="AlphaFoldDB" id="A0A2N1IRA9"/>
<organism evidence="10 11">
    <name type="scientific">Pseudomonas monteilii</name>
    <dbReference type="NCBI Taxonomy" id="76759"/>
    <lineage>
        <taxon>Bacteria</taxon>
        <taxon>Pseudomonadati</taxon>
        <taxon>Pseudomonadota</taxon>
        <taxon>Gammaproteobacteria</taxon>
        <taxon>Pseudomonadales</taxon>
        <taxon>Pseudomonadaceae</taxon>
        <taxon>Pseudomonas</taxon>
    </lineage>
</organism>
<sequence>MIRRRSQGFTLLELLLVLVLAGIVMGMSGLMVGHDPQRTARQEAGLFLQVVQQARQRAVLEGQTLGIRIDTDGYQLMLRTGQTWMPTGQRRSLSLSLRLEIDGLPAGLSRHGETAQLTFASNDEYTPFLLYFLEAGVRLAHVSSDGLNDPHLHL</sequence>
<keyword evidence="4" id="KW-0488">Methylation</keyword>
<protein>
    <recommendedName>
        <fullName evidence="2">Type II secretion system protein H</fullName>
    </recommendedName>
    <alternativeName>
        <fullName evidence="9">General secretion pathway protein H</fullName>
    </alternativeName>
</protein>
<proteinExistence type="predicted"/>
<gene>
    <name evidence="10" type="primary">gspH</name>
    <name evidence="10" type="ORF">CXB65_14600</name>
</gene>
<reference evidence="10 11" key="1">
    <citation type="submission" date="2017-12" db="EMBL/GenBank/DDBJ databases">
        <title>Isolation and characterization of an aerobic denitrifying Pseudomonas monteilii CY06 from aquaculture ponds.</title>
        <authorList>
            <person name="Ma Q."/>
            <person name="Cai Y."/>
            <person name="He Z."/>
        </authorList>
    </citation>
    <scope>NUCLEOTIDE SEQUENCE [LARGE SCALE GENOMIC DNA]</scope>
    <source>
        <strain evidence="10 11">CY06</strain>
    </source>
</reference>
<evidence type="ECO:0000256" key="8">
    <source>
        <dbReference type="ARBA" id="ARBA00023136"/>
    </source>
</evidence>
<dbReference type="InterPro" id="IPR002416">
    <property type="entry name" value="T2SS_protein-GspH"/>
</dbReference>
<evidence type="ECO:0000256" key="1">
    <source>
        <dbReference type="ARBA" id="ARBA00004377"/>
    </source>
</evidence>
<comment type="subcellular location">
    <subcellularLocation>
        <location evidence="1">Cell inner membrane</location>
        <topology evidence="1">Single-pass membrane protein</topology>
    </subcellularLocation>
</comment>
<dbReference type="GO" id="GO:0015628">
    <property type="term" value="P:protein secretion by the type II secretion system"/>
    <property type="evidence" value="ECO:0007669"/>
    <property type="project" value="InterPro"/>
</dbReference>
<evidence type="ECO:0000256" key="9">
    <source>
        <dbReference type="ARBA" id="ARBA00030775"/>
    </source>
</evidence>
<dbReference type="NCBIfam" id="TIGR02532">
    <property type="entry name" value="IV_pilin_GFxxxE"/>
    <property type="match status" value="1"/>
</dbReference>